<dbReference type="InterPro" id="IPR010273">
    <property type="entry name" value="DUF881"/>
</dbReference>
<dbReference type="STRING" id="266892.SAMN04488054_102277"/>
<proteinExistence type="inferred from homology"/>
<name>A0A1I4IWW4_9BACI</name>
<dbReference type="Gene3D" id="3.30.70.1880">
    <property type="entry name" value="Protein of unknown function DUF881"/>
    <property type="match status" value="1"/>
</dbReference>
<dbReference type="AlphaFoldDB" id="A0A1I4IWW4"/>
<evidence type="ECO:0000256" key="1">
    <source>
        <dbReference type="ARBA" id="ARBA00009108"/>
    </source>
</evidence>
<gene>
    <name evidence="4" type="ORF">SAMN04488054_102277</name>
</gene>
<dbReference type="RefSeq" id="WP_245736802.1">
    <property type="nucleotide sequence ID" value="NZ_FOTY01000002.1"/>
</dbReference>
<evidence type="ECO:0000256" key="3">
    <source>
        <dbReference type="SAM" id="SignalP"/>
    </source>
</evidence>
<evidence type="ECO:0000313" key="4">
    <source>
        <dbReference type="EMBL" id="SFL58872.1"/>
    </source>
</evidence>
<feature type="signal peptide" evidence="3">
    <location>
        <begin position="1"/>
        <end position="27"/>
    </location>
</feature>
<protein>
    <submittedName>
        <fullName evidence="4">Uncharacterized conserved protein YlxW, UPF0749 family</fullName>
    </submittedName>
</protein>
<dbReference type="Proteomes" id="UP000199668">
    <property type="component" value="Unassembled WGS sequence"/>
</dbReference>
<feature type="chain" id="PRO_5011464673" evidence="3">
    <location>
        <begin position="28"/>
        <end position="230"/>
    </location>
</feature>
<feature type="compositionally biased region" description="Basic and acidic residues" evidence="2">
    <location>
        <begin position="37"/>
        <end position="57"/>
    </location>
</feature>
<dbReference type="PANTHER" id="PTHR37313">
    <property type="entry name" value="UPF0749 PROTEIN RV1825"/>
    <property type="match status" value="1"/>
</dbReference>
<sequence>MKKSNIRWFTALLFMIGFLLAVTYQTAADGGQQDQDTNDREEDRLRESVLEEQEKNKKLSEEWRNLQQQVREMEESLAESETSSFNLVEELKKMRMLTGEVPVKGEGISVTLNDYQYAPDDENPNRFLVHERHIQQVMDELFLAGAEAVSVNGYRVTENTYIQCRGPVITIDSHTSSAPFVIEAIGESGQLEAALEMNGGVKDRLVNENVEVGIQKKDLVTMPAVGEGSE</sequence>
<keyword evidence="3" id="KW-0732">Signal</keyword>
<evidence type="ECO:0000256" key="2">
    <source>
        <dbReference type="SAM" id="MobiDB-lite"/>
    </source>
</evidence>
<organism evidence="4 5">
    <name type="scientific">Salibacterium qingdaonense</name>
    <dbReference type="NCBI Taxonomy" id="266892"/>
    <lineage>
        <taxon>Bacteria</taxon>
        <taxon>Bacillati</taxon>
        <taxon>Bacillota</taxon>
        <taxon>Bacilli</taxon>
        <taxon>Bacillales</taxon>
        <taxon>Bacillaceae</taxon>
    </lineage>
</organism>
<evidence type="ECO:0000313" key="5">
    <source>
        <dbReference type="Proteomes" id="UP000199668"/>
    </source>
</evidence>
<reference evidence="4 5" key="1">
    <citation type="submission" date="2016-10" db="EMBL/GenBank/DDBJ databases">
        <authorList>
            <person name="de Groot N.N."/>
        </authorList>
    </citation>
    <scope>NUCLEOTIDE SEQUENCE [LARGE SCALE GENOMIC DNA]</scope>
    <source>
        <strain evidence="4 5">CGMCC 1.6134</strain>
    </source>
</reference>
<dbReference type="PANTHER" id="PTHR37313:SF2">
    <property type="entry name" value="UPF0749 PROTEIN YLXX"/>
    <property type="match status" value="1"/>
</dbReference>
<dbReference type="Pfam" id="PF05949">
    <property type="entry name" value="DUF881"/>
    <property type="match status" value="1"/>
</dbReference>
<keyword evidence="5" id="KW-1185">Reference proteome</keyword>
<dbReference type="EMBL" id="FOTY01000002">
    <property type="protein sequence ID" value="SFL58872.1"/>
    <property type="molecule type" value="Genomic_DNA"/>
</dbReference>
<accession>A0A1I4IWW4</accession>
<feature type="region of interest" description="Disordered" evidence="2">
    <location>
        <begin position="28"/>
        <end position="57"/>
    </location>
</feature>
<comment type="similarity">
    <text evidence="1">Belongs to the UPF0749 family.</text>
</comment>